<name>A0A2H4JDR9_9CAUD</name>
<evidence type="ECO:0000313" key="2">
    <source>
        <dbReference type="EMBL" id="ASN70261.1"/>
    </source>
</evidence>
<evidence type="ECO:0000256" key="1">
    <source>
        <dbReference type="SAM" id="MobiDB-lite"/>
    </source>
</evidence>
<protein>
    <submittedName>
        <fullName evidence="2">Uncharacterized protein</fullName>
    </submittedName>
</protein>
<accession>A0A2H4JDR9</accession>
<organism evidence="2">
    <name type="scientific">uncultured Caudovirales phage</name>
    <dbReference type="NCBI Taxonomy" id="2100421"/>
    <lineage>
        <taxon>Viruses</taxon>
        <taxon>Duplodnaviria</taxon>
        <taxon>Heunggongvirae</taxon>
        <taxon>Uroviricota</taxon>
        <taxon>Caudoviricetes</taxon>
        <taxon>Peduoviridae</taxon>
        <taxon>Maltschvirus</taxon>
        <taxon>Maltschvirus maltsch</taxon>
    </lineage>
</organism>
<reference evidence="2" key="1">
    <citation type="submission" date="2017-06" db="EMBL/GenBank/DDBJ databases">
        <title>Novel phages from South African skin metaviromes.</title>
        <authorList>
            <person name="van Zyl L.J."/>
            <person name="Abrahams Y."/>
            <person name="Stander E.A."/>
            <person name="Kirby B.M."/>
            <person name="Clavaud C."/>
            <person name="Farcet C."/>
            <person name="Breton L."/>
            <person name="Trindade M.I."/>
        </authorList>
    </citation>
    <scope>NUCLEOTIDE SEQUENCE</scope>
</reference>
<dbReference type="EMBL" id="MF417904">
    <property type="protein sequence ID" value="ASN70261.1"/>
    <property type="molecule type" value="Genomic_DNA"/>
</dbReference>
<gene>
    <name evidence="2" type="ORF">10S9_7</name>
</gene>
<feature type="region of interest" description="Disordered" evidence="1">
    <location>
        <begin position="203"/>
        <end position="228"/>
    </location>
</feature>
<proteinExistence type="predicted"/>
<sequence length="228" mass="25370">MKGLELYKKVRVVPVEAQKKISGGRLSGMTDINPMWRIKVLTEQFGPCGFGWYYIPVRKWLEQSGNEVAAFVDIELYIKSGDEWSKPISGTGGSKFVTKESSGLHVSDECYKMATTDAISVACKQLGFGANVYWQADKTKYDISEPTKEAPKLSKAQVGEIYKELKRTGISRRSLLKQYNVEAPDVMTLEQFNGAIKILNSKPDKPIDPATIPPDNASNGLPWGDKKE</sequence>